<dbReference type="EMBL" id="KN832008">
    <property type="protein sequence ID" value="KIN99126.1"/>
    <property type="molecule type" value="Genomic_DNA"/>
</dbReference>
<dbReference type="AlphaFoldDB" id="A0A0C3JNP9"/>
<reference evidence="1 2" key="1">
    <citation type="submission" date="2014-04" db="EMBL/GenBank/DDBJ databases">
        <authorList>
            <consortium name="DOE Joint Genome Institute"/>
            <person name="Kuo A."/>
            <person name="Kohler A."/>
            <person name="Costa M.D."/>
            <person name="Nagy L.G."/>
            <person name="Floudas D."/>
            <person name="Copeland A."/>
            <person name="Barry K.W."/>
            <person name="Cichocki N."/>
            <person name="Veneault-Fourrey C."/>
            <person name="LaButti K."/>
            <person name="Lindquist E.A."/>
            <person name="Lipzen A."/>
            <person name="Lundell T."/>
            <person name="Morin E."/>
            <person name="Murat C."/>
            <person name="Sun H."/>
            <person name="Tunlid A."/>
            <person name="Henrissat B."/>
            <person name="Grigoriev I.V."/>
            <person name="Hibbett D.S."/>
            <person name="Martin F."/>
            <person name="Nordberg H.P."/>
            <person name="Cantor M.N."/>
            <person name="Hua S.X."/>
        </authorList>
    </citation>
    <scope>NUCLEOTIDE SEQUENCE [LARGE SCALE GENOMIC DNA]</scope>
    <source>
        <strain evidence="1 2">Marx 270</strain>
    </source>
</reference>
<reference evidence="2" key="2">
    <citation type="submission" date="2015-01" db="EMBL/GenBank/DDBJ databases">
        <title>Evolutionary Origins and Diversification of the Mycorrhizal Mutualists.</title>
        <authorList>
            <consortium name="DOE Joint Genome Institute"/>
            <consortium name="Mycorrhizal Genomics Consortium"/>
            <person name="Kohler A."/>
            <person name="Kuo A."/>
            <person name="Nagy L.G."/>
            <person name="Floudas D."/>
            <person name="Copeland A."/>
            <person name="Barry K.W."/>
            <person name="Cichocki N."/>
            <person name="Veneault-Fourrey C."/>
            <person name="LaButti K."/>
            <person name="Lindquist E.A."/>
            <person name="Lipzen A."/>
            <person name="Lundell T."/>
            <person name="Morin E."/>
            <person name="Murat C."/>
            <person name="Riley R."/>
            <person name="Ohm R."/>
            <person name="Sun H."/>
            <person name="Tunlid A."/>
            <person name="Henrissat B."/>
            <person name="Grigoriev I.V."/>
            <person name="Hibbett D.S."/>
            <person name="Martin F."/>
        </authorList>
    </citation>
    <scope>NUCLEOTIDE SEQUENCE [LARGE SCALE GENOMIC DNA]</scope>
    <source>
        <strain evidence="2">Marx 270</strain>
    </source>
</reference>
<evidence type="ECO:0000313" key="2">
    <source>
        <dbReference type="Proteomes" id="UP000054217"/>
    </source>
</evidence>
<dbReference type="Proteomes" id="UP000054217">
    <property type="component" value="Unassembled WGS sequence"/>
</dbReference>
<name>A0A0C3JNP9_PISTI</name>
<gene>
    <name evidence="1" type="ORF">M404DRAFT_155949</name>
</gene>
<dbReference type="InParanoid" id="A0A0C3JNP9"/>
<accession>A0A0C3JNP9</accession>
<dbReference type="HOGENOM" id="CLU_3129917_0_0_1"/>
<sequence length="50" mass="5832">KEFPWWGELHGWWCMNPAYNSTWSAADTVAQKTVCMFVCFTLVMTKCNNP</sequence>
<evidence type="ECO:0000313" key="1">
    <source>
        <dbReference type="EMBL" id="KIN99126.1"/>
    </source>
</evidence>
<protein>
    <submittedName>
        <fullName evidence="1">Uncharacterized protein</fullName>
    </submittedName>
</protein>
<organism evidence="1 2">
    <name type="scientific">Pisolithus tinctorius Marx 270</name>
    <dbReference type="NCBI Taxonomy" id="870435"/>
    <lineage>
        <taxon>Eukaryota</taxon>
        <taxon>Fungi</taxon>
        <taxon>Dikarya</taxon>
        <taxon>Basidiomycota</taxon>
        <taxon>Agaricomycotina</taxon>
        <taxon>Agaricomycetes</taxon>
        <taxon>Agaricomycetidae</taxon>
        <taxon>Boletales</taxon>
        <taxon>Sclerodermatineae</taxon>
        <taxon>Pisolithaceae</taxon>
        <taxon>Pisolithus</taxon>
    </lineage>
</organism>
<keyword evidence="2" id="KW-1185">Reference proteome</keyword>
<feature type="non-terminal residue" evidence="1">
    <location>
        <position position="1"/>
    </location>
</feature>
<proteinExistence type="predicted"/>